<dbReference type="GO" id="GO:1990281">
    <property type="term" value="C:efflux pump complex"/>
    <property type="evidence" value="ECO:0007669"/>
    <property type="project" value="TreeGrafter"/>
</dbReference>
<dbReference type="PANTHER" id="PTHR30469:SF11">
    <property type="entry name" value="BLL4320 PROTEIN"/>
    <property type="match status" value="1"/>
</dbReference>
<evidence type="ECO:0000313" key="3">
    <source>
        <dbReference type="EMBL" id="TKB51604.1"/>
    </source>
</evidence>
<dbReference type="InterPro" id="IPR058647">
    <property type="entry name" value="BSH_CzcB-like"/>
</dbReference>
<comment type="caution">
    <text evidence="3">The sequence shown here is derived from an EMBL/GenBank/DDBJ whole genome shotgun (WGS) entry which is preliminary data.</text>
</comment>
<accession>A0A4U1BLC5</accession>
<dbReference type="Gene3D" id="1.10.287.470">
    <property type="entry name" value="Helix hairpin bin"/>
    <property type="match status" value="1"/>
</dbReference>
<reference evidence="3 4" key="1">
    <citation type="submission" date="2019-04" db="EMBL/GenBank/DDBJ databases">
        <authorList>
            <person name="Hwang J.C."/>
        </authorList>
    </citation>
    <scope>NUCLEOTIDE SEQUENCE [LARGE SCALE GENOMIC DNA]</scope>
    <source>
        <strain evidence="3 4">IMCC35001</strain>
    </source>
</reference>
<dbReference type="OrthoDB" id="266524at2"/>
<proteinExistence type="inferred from homology"/>
<dbReference type="Gene3D" id="2.40.50.100">
    <property type="match status" value="1"/>
</dbReference>
<sequence>MSAYQILGPLCGLLLILTGCSQQDGDAPVKPPLEVHAQQLQLQQSYPLTHRFVGRVYHPQTSDIGFESPGTVATIEVEIGQQVSAGQVLATLDTRLLRSEVQQLDAALAQNRADLNLTRTTLKRQLALSRQGYQSEQLLDELRSRQAQLQARQRQLEASLESVSIRLQKSILKAPYSGTVTRRQLTQDQVTGNGQVAFTLVPNGAAEARVGLPVRLLERLQTSQRWQASLDGRVVPVTLLGRSAQVDPATRTVALRFALPQERPLLNGQLLYLEVEERIAAETARVPLTALTAGVRGLWNLYILEALGDGSYQIARRDIRVLHADQTHAWISGAIDDGDRLVSTGLQRLVAGQRVVLASDPSITANRSDPK</sequence>
<dbReference type="Proteomes" id="UP000305674">
    <property type="component" value="Unassembled WGS sequence"/>
</dbReference>
<name>A0A4U1BLC5_9GAMM</name>
<dbReference type="Gene3D" id="2.40.420.20">
    <property type="match status" value="1"/>
</dbReference>
<dbReference type="GO" id="GO:0015562">
    <property type="term" value="F:efflux transmembrane transporter activity"/>
    <property type="evidence" value="ECO:0007669"/>
    <property type="project" value="TreeGrafter"/>
</dbReference>
<gene>
    <name evidence="3" type="ORF">FCL40_03345</name>
</gene>
<evidence type="ECO:0000259" key="2">
    <source>
        <dbReference type="Pfam" id="PF25973"/>
    </source>
</evidence>
<evidence type="ECO:0000256" key="1">
    <source>
        <dbReference type="ARBA" id="ARBA00009477"/>
    </source>
</evidence>
<organism evidence="3 4">
    <name type="scientific">Ferrimonas sediminicola</name>
    <dbReference type="NCBI Taxonomy" id="2569538"/>
    <lineage>
        <taxon>Bacteria</taxon>
        <taxon>Pseudomonadati</taxon>
        <taxon>Pseudomonadota</taxon>
        <taxon>Gammaproteobacteria</taxon>
        <taxon>Alteromonadales</taxon>
        <taxon>Ferrimonadaceae</taxon>
        <taxon>Ferrimonas</taxon>
    </lineage>
</organism>
<evidence type="ECO:0000313" key="4">
    <source>
        <dbReference type="Proteomes" id="UP000305674"/>
    </source>
</evidence>
<dbReference type="RefSeq" id="WP_136851321.1">
    <property type="nucleotide sequence ID" value="NZ_SWCI01000001.1"/>
</dbReference>
<comment type="similarity">
    <text evidence="1">Belongs to the membrane fusion protein (MFP) (TC 8.A.1) family.</text>
</comment>
<dbReference type="EMBL" id="SWCI01000001">
    <property type="protein sequence ID" value="TKB51604.1"/>
    <property type="molecule type" value="Genomic_DNA"/>
</dbReference>
<dbReference type="NCBIfam" id="TIGR01730">
    <property type="entry name" value="RND_mfp"/>
    <property type="match status" value="1"/>
</dbReference>
<dbReference type="Gene3D" id="2.40.30.170">
    <property type="match status" value="1"/>
</dbReference>
<dbReference type="AlphaFoldDB" id="A0A4U1BLC5"/>
<dbReference type="PANTHER" id="PTHR30469">
    <property type="entry name" value="MULTIDRUG RESISTANCE PROTEIN MDTA"/>
    <property type="match status" value="1"/>
</dbReference>
<dbReference type="SUPFAM" id="SSF111369">
    <property type="entry name" value="HlyD-like secretion proteins"/>
    <property type="match status" value="1"/>
</dbReference>
<dbReference type="Pfam" id="PF25973">
    <property type="entry name" value="BSH_CzcB"/>
    <property type="match status" value="1"/>
</dbReference>
<dbReference type="InterPro" id="IPR006143">
    <property type="entry name" value="RND_pump_MFP"/>
</dbReference>
<protein>
    <submittedName>
        <fullName evidence="3">Efflux RND transporter periplasmic adaptor subunit</fullName>
    </submittedName>
</protein>
<keyword evidence="4" id="KW-1185">Reference proteome</keyword>
<feature type="domain" description="CzcB-like barrel-sandwich hybrid" evidence="2">
    <location>
        <begin position="67"/>
        <end position="199"/>
    </location>
</feature>